<protein>
    <submittedName>
        <fullName evidence="8">MFS general substrate transporter</fullName>
    </submittedName>
</protein>
<feature type="transmembrane region" description="Helical" evidence="6">
    <location>
        <begin position="159"/>
        <end position="180"/>
    </location>
</feature>
<dbReference type="AlphaFoldDB" id="A0A6A6E165"/>
<evidence type="ECO:0000313" key="9">
    <source>
        <dbReference type="Proteomes" id="UP000800200"/>
    </source>
</evidence>
<feature type="transmembrane region" description="Helical" evidence="6">
    <location>
        <begin position="373"/>
        <end position="389"/>
    </location>
</feature>
<accession>A0A6A6E165</accession>
<feature type="transmembrane region" description="Helical" evidence="6">
    <location>
        <begin position="340"/>
        <end position="361"/>
    </location>
</feature>
<gene>
    <name evidence="8" type="ORF">K469DRAFT_727839</name>
</gene>
<dbReference type="Gene3D" id="1.20.1250.20">
    <property type="entry name" value="MFS general substrate transporter like domains"/>
    <property type="match status" value="1"/>
</dbReference>
<evidence type="ECO:0000256" key="5">
    <source>
        <dbReference type="SAM" id="MobiDB-lite"/>
    </source>
</evidence>
<evidence type="ECO:0000256" key="2">
    <source>
        <dbReference type="ARBA" id="ARBA00022692"/>
    </source>
</evidence>
<dbReference type="PANTHER" id="PTHR23501">
    <property type="entry name" value="MAJOR FACILITATOR SUPERFAMILY"/>
    <property type="match status" value="1"/>
</dbReference>
<keyword evidence="2 6" id="KW-0812">Transmembrane</keyword>
<feature type="compositionally biased region" description="Basic and acidic residues" evidence="5">
    <location>
        <begin position="1"/>
        <end position="12"/>
    </location>
</feature>
<evidence type="ECO:0000256" key="1">
    <source>
        <dbReference type="ARBA" id="ARBA00004141"/>
    </source>
</evidence>
<feature type="transmembrane region" description="Helical" evidence="6">
    <location>
        <begin position="72"/>
        <end position="90"/>
    </location>
</feature>
<dbReference type="InterPro" id="IPR020846">
    <property type="entry name" value="MFS_dom"/>
</dbReference>
<dbReference type="InterPro" id="IPR011701">
    <property type="entry name" value="MFS"/>
</dbReference>
<name>A0A6A6E165_9PEZI</name>
<feature type="transmembrane region" description="Helical" evidence="6">
    <location>
        <begin position="234"/>
        <end position="255"/>
    </location>
</feature>
<feature type="transmembrane region" description="Helical" evidence="6">
    <location>
        <begin position="401"/>
        <end position="421"/>
    </location>
</feature>
<evidence type="ECO:0000256" key="3">
    <source>
        <dbReference type="ARBA" id="ARBA00022989"/>
    </source>
</evidence>
<evidence type="ECO:0000259" key="7">
    <source>
        <dbReference type="PROSITE" id="PS50850"/>
    </source>
</evidence>
<evidence type="ECO:0000256" key="6">
    <source>
        <dbReference type="SAM" id="Phobius"/>
    </source>
</evidence>
<reference evidence="8" key="1">
    <citation type="journal article" date="2020" name="Stud. Mycol.">
        <title>101 Dothideomycetes genomes: a test case for predicting lifestyles and emergence of pathogens.</title>
        <authorList>
            <person name="Haridas S."/>
            <person name="Albert R."/>
            <person name="Binder M."/>
            <person name="Bloem J."/>
            <person name="Labutti K."/>
            <person name="Salamov A."/>
            <person name="Andreopoulos B."/>
            <person name="Baker S."/>
            <person name="Barry K."/>
            <person name="Bills G."/>
            <person name="Bluhm B."/>
            <person name="Cannon C."/>
            <person name="Castanera R."/>
            <person name="Culley D."/>
            <person name="Daum C."/>
            <person name="Ezra D."/>
            <person name="Gonzalez J."/>
            <person name="Henrissat B."/>
            <person name="Kuo A."/>
            <person name="Liang C."/>
            <person name="Lipzen A."/>
            <person name="Lutzoni F."/>
            <person name="Magnuson J."/>
            <person name="Mondo S."/>
            <person name="Nolan M."/>
            <person name="Ohm R."/>
            <person name="Pangilinan J."/>
            <person name="Park H.-J."/>
            <person name="Ramirez L."/>
            <person name="Alfaro M."/>
            <person name="Sun H."/>
            <person name="Tritt A."/>
            <person name="Yoshinaga Y."/>
            <person name="Zwiers L.-H."/>
            <person name="Turgeon B."/>
            <person name="Goodwin S."/>
            <person name="Spatafora J."/>
            <person name="Crous P."/>
            <person name="Grigoriev I."/>
        </authorList>
    </citation>
    <scope>NUCLEOTIDE SEQUENCE</scope>
    <source>
        <strain evidence="8">CBS 207.26</strain>
    </source>
</reference>
<feature type="domain" description="Major facilitator superfamily (MFS) profile" evidence="7">
    <location>
        <begin position="38"/>
        <end position="494"/>
    </location>
</feature>
<dbReference type="Proteomes" id="UP000800200">
    <property type="component" value="Unassembled WGS sequence"/>
</dbReference>
<feature type="transmembrane region" description="Helical" evidence="6">
    <location>
        <begin position="433"/>
        <end position="454"/>
    </location>
</feature>
<dbReference type="InterPro" id="IPR036259">
    <property type="entry name" value="MFS_trans_sf"/>
</dbReference>
<sequence>MESKEGVTHTEFHGPPSGSSVEEEVLESPPIGWRSWLTVAICSFAILAQIYTTVASGANLAFIIRDLGHPGIAPWIIQGPLVVQSVLAPMMGRLSDDYGRKWLAVVPAVIAFVGSILAARATSMTTLIGYSILFGPSLTSAAVIQSISSEILPLKWRSVSNGLAFVGGNFGGLTGSLAGGKLAGGGLHGWRHIFWLQAAFQGAVALGFLVAYWPQPVVRKKRSVMKAIWSFDPVGSLAYVFGVTLLLLGLNWGGGSYPWKSAYVLAPLIIGILLLAFFGVYEWKGRSDGLVAHVLFARGRNFLMAMIAMVMEGWIFYGAFNNIIPQVILNLGFESTGLAIAVRQLSGNIPSLASALIIMWYSTKYRDLKSPLIAAYCCFLISNICYAALNEHMQKAQYGFALIMGLGLGGPLAMLSAVIQLSVPHRYLSAATGLGFSARAIGGAFGSAVLNAIINKELASNLNQDVSAAAVAAGLDPKAVPALLMGLAIGDPTVIAAVPGINPGILSSALAVSRHVYAKAYRLGFSSVIPFSVLALIACCFLQSVKEYMTEEVEATVEHVPVKTERTTEKGISLEHDPRSK</sequence>
<feature type="transmembrane region" description="Helical" evidence="6">
    <location>
        <begin position="261"/>
        <end position="281"/>
    </location>
</feature>
<dbReference type="PROSITE" id="PS50850">
    <property type="entry name" value="MFS"/>
    <property type="match status" value="1"/>
</dbReference>
<dbReference type="GO" id="GO:0005886">
    <property type="term" value="C:plasma membrane"/>
    <property type="evidence" value="ECO:0007669"/>
    <property type="project" value="TreeGrafter"/>
</dbReference>
<dbReference type="GO" id="GO:0022857">
    <property type="term" value="F:transmembrane transporter activity"/>
    <property type="evidence" value="ECO:0007669"/>
    <property type="project" value="InterPro"/>
</dbReference>
<dbReference type="EMBL" id="ML994640">
    <property type="protein sequence ID" value="KAF2183900.1"/>
    <property type="molecule type" value="Genomic_DNA"/>
</dbReference>
<feature type="transmembrane region" description="Helical" evidence="6">
    <location>
        <begin position="192"/>
        <end position="213"/>
    </location>
</feature>
<feature type="transmembrane region" description="Helical" evidence="6">
    <location>
        <begin position="127"/>
        <end position="147"/>
    </location>
</feature>
<dbReference type="PANTHER" id="PTHR23501:SF195">
    <property type="entry name" value="PEP5"/>
    <property type="match status" value="1"/>
</dbReference>
<keyword evidence="3 6" id="KW-1133">Transmembrane helix</keyword>
<proteinExistence type="predicted"/>
<feature type="region of interest" description="Disordered" evidence="5">
    <location>
        <begin position="1"/>
        <end position="24"/>
    </location>
</feature>
<comment type="subcellular location">
    <subcellularLocation>
        <location evidence="1">Membrane</location>
        <topology evidence="1">Multi-pass membrane protein</topology>
    </subcellularLocation>
</comment>
<evidence type="ECO:0000256" key="4">
    <source>
        <dbReference type="ARBA" id="ARBA00023136"/>
    </source>
</evidence>
<dbReference type="Pfam" id="PF07690">
    <property type="entry name" value="MFS_1"/>
    <property type="match status" value="1"/>
</dbReference>
<organism evidence="8 9">
    <name type="scientific">Zopfia rhizophila CBS 207.26</name>
    <dbReference type="NCBI Taxonomy" id="1314779"/>
    <lineage>
        <taxon>Eukaryota</taxon>
        <taxon>Fungi</taxon>
        <taxon>Dikarya</taxon>
        <taxon>Ascomycota</taxon>
        <taxon>Pezizomycotina</taxon>
        <taxon>Dothideomycetes</taxon>
        <taxon>Dothideomycetes incertae sedis</taxon>
        <taxon>Zopfiaceae</taxon>
        <taxon>Zopfia</taxon>
    </lineage>
</organism>
<feature type="transmembrane region" description="Helical" evidence="6">
    <location>
        <begin position="523"/>
        <end position="542"/>
    </location>
</feature>
<dbReference type="SUPFAM" id="SSF103473">
    <property type="entry name" value="MFS general substrate transporter"/>
    <property type="match status" value="1"/>
</dbReference>
<feature type="transmembrane region" description="Helical" evidence="6">
    <location>
        <begin position="302"/>
        <end position="320"/>
    </location>
</feature>
<dbReference type="OrthoDB" id="2587356at2759"/>
<keyword evidence="4 6" id="KW-0472">Membrane</keyword>
<feature type="transmembrane region" description="Helical" evidence="6">
    <location>
        <begin position="35"/>
        <end position="52"/>
    </location>
</feature>
<evidence type="ECO:0000313" key="8">
    <source>
        <dbReference type="EMBL" id="KAF2183900.1"/>
    </source>
</evidence>
<feature type="transmembrane region" description="Helical" evidence="6">
    <location>
        <begin position="102"/>
        <end position="121"/>
    </location>
</feature>
<keyword evidence="9" id="KW-1185">Reference proteome</keyword>